<sequence length="350" mass="38793">MKDSEKSVDFQDVQRKYCRSSVALTILFVVAFGFATTTVSTTTSHVPNRTTIGMAKRALEPIAFVDVRPLRHFLAQKSLRGQLHFGTPSRPSSDPCARYEDKCKSLILVEGLIQQPSPLEDYRGFVNLVTESRGSVGSLGSPGFTWSAVFSLKYQSVSAFWETDTTTYLFALEPLYIYPNNVFLLCETEKTCFCYEAVGIDESNPSEGCPPGFAALCFSQPHFFDADNTDTTKTARIHTPGGKTGRFQYIKEDKTQSYATNFVMPRALQLHLDGGVAKMYAIEESVAMDVPMPAFKYFYGYREDSDVPEPVVQVSTAGCKSNLRLAGFVHGDVYNTSYSERKRAAASGGR</sequence>
<evidence type="ECO:0000256" key="1">
    <source>
        <dbReference type="SAM" id="Phobius"/>
    </source>
</evidence>
<dbReference type="Proteomes" id="UP000095287">
    <property type="component" value="Unplaced"/>
</dbReference>
<protein>
    <submittedName>
        <fullName evidence="3">Peptidase A1 domain-containing protein</fullName>
    </submittedName>
</protein>
<keyword evidence="1" id="KW-0812">Transmembrane</keyword>
<evidence type="ECO:0000313" key="3">
    <source>
        <dbReference type="WBParaSite" id="L893_g19124.t1"/>
    </source>
</evidence>
<keyword evidence="1" id="KW-1133">Transmembrane helix</keyword>
<accession>A0A1I7YS13</accession>
<organism evidence="2 3">
    <name type="scientific">Steinernema glaseri</name>
    <dbReference type="NCBI Taxonomy" id="37863"/>
    <lineage>
        <taxon>Eukaryota</taxon>
        <taxon>Metazoa</taxon>
        <taxon>Ecdysozoa</taxon>
        <taxon>Nematoda</taxon>
        <taxon>Chromadorea</taxon>
        <taxon>Rhabditida</taxon>
        <taxon>Tylenchina</taxon>
        <taxon>Panagrolaimomorpha</taxon>
        <taxon>Strongyloidoidea</taxon>
        <taxon>Steinernematidae</taxon>
        <taxon>Steinernema</taxon>
    </lineage>
</organism>
<evidence type="ECO:0000313" key="2">
    <source>
        <dbReference type="Proteomes" id="UP000095287"/>
    </source>
</evidence>
<keyword evidence="1" id="KW-0472">Membrane</keyword>
<name>A0A1I7YS13_9BILA</name>
<keyword evidence="2" id="KW-1185">Reference proteome</keyword>
<reference evidence="3" key="1">
    <citation type="submission" date="2016-11" db="UniProtKB">
        <authorList>
            <consortium name="WormBaseParasite"/>
        </authorList>
    </citation>
    <scope>IDENTIFICATION</scope>
</reference>
<proteinExistence type="predicted"/>
<feature type="transmembrane region" description="Helical" evidence="1">
    <location>
        <begin position="21"/>
        <end position="39"/>
    </location>
</feature>
<dbReference type="WBParaSite" id="L893_g19124.t1">
    <property type="protein sequence ID" value="L893_g19124.t1"/>
    <property type="gene ID" value="L893_g19124"/>
</dbReference>
<dbReference type="AlphaFoldDB" id="A0A1I7YS13"/>